<sequence length="703" mass="81205">MIESTRIKFEKTNEYVQNVLIETNLSEEVMKSTEIESSLERLNNGIFRIAVVAPFSAGKSTFINSLLGFDLLSTSILVETAAITTVKYGETPRADINYHDGSQVVIEGNPDDLYGFKAEIKRYTTVNREDDEFEVEASIASVDVYWPIKLCKSGVEIVDTPGLFAQHESHSGITFNILNSVNAVIFIIDPTTVGEVNFMKVIREYVDNAKRTTLDNSDKHIFFAVNKIDQYPEAEVEKAFDELLKVLDGIVMAPKIFKVSSYFCLITKMYEQGFIDINDIRRDETIKFVDDEGFPVAGRAIEERDVPIIREISNIQSVYDSLGIYFEEKNGYLISEVFQKLNRAVELELESVEKNTEIEKKKYTEDSGVLKEKVDNLTKVFKLEITKLRINIEELVEERLSNSSNRKSIMYKIRKLYNSNVLDMVENLDSELIREWRSSKRQIKKNNAEEILDNFFGLVDLKIENMKFQTNQTSFSIISKGIEKLVTSCEELVHEIEQNFNRLFEIELGISQSKNSFFDFDELLEELKQEIENLYKGNAASEIKENIDSNLSSLKSKNTTIRRAPGVFNLIKSIFGKEKNIKEFNRDDFVVDIEVEVKLALEELEAELTAILRQMSTRLYNKIDTIIPEVIEEHLLEVRVQNYIKWQQNQLNQLATEQKRSKEQYELLLLELNEKQQELKRLIQKNRSVYEEINTLKEAELVG</sequence>
<gene>
    <name evidence="3" type="ORF">D8M04_13600</name>
</gene>
<dbReference type="OrthoDB" id="9816479at2"/>
<dbReference type="Gene3D" id="3.40.50.300">
    <property type="entry name" value="P-loop containing nucleotide triphosphate hydrolases"/>
    <property type="match status" value="1"/>
</dbReference>
<dbReference type="Proteomes" id="UP000270219">
    <property type="component" value="Unassembled WGS sequence"/>
</dbReference>
<protein>
    <submittedName>
        <fullName evidence="3">GTPase</fullName>
    </submittedName>
</protein>
<keyword evidence="1" id="KW-0175">Coiled coil</keyword>
<feature type="coiled-coil region" evidence="1">
    <location>
        <begin position="655"/>
        <end position="699"/>
    </location>
</feature>
<organism evidence="3 4">
    <name type="scientific">Oceanobacillus piezotolerans</name>
    <dbReference type="NCBI Taxonomy" id="2448030"/>
    <lineage>
        <taxon>Bacteria</taxon>
        <taxon>Bacillati</taxon>
        <taxon>Bacillota</taxon>
        <taxon>Bacilli</taxon>
        <taxon>Bacillales</taxon>
        <taxon>Bacillaceae</taxon>
        <taxon>Oceanobacillus</taxon>
    </lineage>
</organism>
<dbReference type="EMBL" id="RCHR01000004">
    <property type="protein sequence ID" value="RLL43932.1"/>
    <property type="molecule type" value="Genomic_DNA"/>
</dbReference>
<dbReference type="AlphaFoldDB" id="A0A498DH00"/>
<reference evidence="3 4" key="1">
    <citation type="submission" date="2018-10" db="EMBL/GenBank/DDBJ databases">
        <title>Oceanobacillus sp. YLB-02 draft genome.</title>
        <authorList>
            <person name="Yu L."/>
        </authorList>
    </citation>
    <scope>NUCLEOTIDE SEQUENCE [LARGE SCALE GENOMIC DNA]</scope>
    <source>
        <strain evidence="3 4">YLB-02</strain>
    </source>
</reference>
<dbReference type="SUPFAM" id="SSF52540">
    <property type="entry name" value="P-loop containing nucleoside triphosphate hydrolases"/>
    <property type="match status" value="1"/>
</dbReference>
<dbReference type="PANTHER" id="PTHR26392:SF92">
    <property type="entry name" value="PROTEIN KINASE DOMAIN-CONTAINING PROTEIN"/>
    <property type="match status" value="1"/>
</dbReference>
<keyword evidence="4" id="KW-1185">Reference proteome</keyword>
<name>A0A498DH00_9BACI</name>
<dbReference type="PANTHER" id="PTHR26392">
    <property type="entry name" value="MITOGEN-ACTIVATED PROTEIN KINASE KINASE KINASE 7-RELATED"/>
    <property type="match status" value="1"/>
</dbReference>
<proteinExistence type="predicted"/>
<dbReference type="InterPro" id="IPR027417">
    <property type="entry name" value="P-loop_NTPase"/>
</dbReference>
<evidence type="ECO:0000256" key="1">
    <source>
        <dbReference type="SAM" id="Coils"/>
    </source>
</evidence>
<comment type="caution">
    <text evidence="3">The sequence shown here is derived from an EMBL/GenBank/DDBJ whole genome shotgun (WGS) entry which is preliminary data.</text>
</comment>
<accession>A0A498DH00</accession>
<dbReference type="InterPro" id="IPR045063">
    <property type="entry name" value="Dynamin_N"/>
</dbReference>
<feature type="domain" description="Dynamin N-terminal" evidence="2">
    <location>
        <begin position="49"/>
        <end position="212"/>
    </location>
</feature>
<evidence type="ECO:0000313" key="3">
    <source>
        <dbReference type="EMBL" id="RLL43932.1"/>
    </source>
</evidence>
<evidence type="ECO:0000313" key="4">
    <source>
        <dbReference type="Proteomes" id="UP000270219"/>
    </source>
</evidence>
<dbReference type="Pfam" id="PF00350">
    <property type="entry name" value="Dynamin_N"/>
    <property type="match status" value="1"/>
</dbReference>
<dbReference type="RefSeq" id="WP_121523866.1">
    <property type="nucleotide sequence ID" value="NZ_RCHR01000004.1"/>
</dbReference>
<evidence type="ECO:0000259" key="2">
    <source>
        <dbReference type="Pfam" id="PF00350"/>
    </source>
</evidence>